<keyword evidence="10" id="KW-0732">Signal</keyword>
<dbReference type="SUPFAM" id="SSF74653">
    <property type="entry name" value="TolA/TonB C-terminal domain"/>
    <property type="match status" value="1"/>
</dbReference>
<feature type="signal peptide" evidence="10">
    <location>
        <begin position="1"/>
        <end position="30"/>
    </location>
</feature>
<organism evidence="12 13">
    <name type="scientific">Massilia genomosp. 1</name>
    <dbReference type="NCBI Taxonomy" id="2609280"/>
    <lineage>
        <taxon>Bacteria</taxon>
        <taxon>Pseudomonadati</taxon>
        <taxon>Pseudomonadota</taxon>
        <taxon>Betaproteobacteria</taxon>
        <taxon>Burkholderiales</taxon>
        <taxon>Oxalobacteraceae</taxon>
        <taxon>Telluria group</taxon>
        <taxon>Massilia</taxon>
    </lineage>
</organism>
<keyword evidence="9" id="KW-0472">Membrane</keyword>
<keyword evidence="6" id="KW-0812">Transmembrane</keyword>
<keyword evidence="4" id="KW-1003">Cell membrane</keyword>
<dbReference type="InterPro" id="IPR037682">
    <property type="entry name" value="TonB_C"/>
</dbReference>
<comment type="similarity">
    <text evidence="2">Belongs to the TonB family.</text>
</comment>
<keyword evidence="5" id="KW-0997">Cell inner membrane</keyword>
<accession>A0ABX0MRV9</accession>
<name>A0ABX0MRV9_9BURK</name>
<evidence type="ECO:0000256" key="10">
    <source>
        <dbReference type="SAM" id="SignalP"/>
    </source>
</evidence>
<dbReference type="EMBL" id="WHJF01000021">
    <property type="protein sequence ID" value="NHZ62703.1"/>
    <property type="molecule type" value="Genomic_DNA"/>
</dbReference>
<proteinExistence type="inferred from homology"/>
<comment type="subcellular location">
    <subcellularLocation>
        <location evidence="1">Cell inner membrane</location>
        <topology evidence="1">Single-pass membrane protein</topology>
        <orientation evidence="1">Periplasmic side</orientation>
    </subcellularLocation>
</comment>
<protein>
    <submittedName>
        <fullName evidence="12">TonB family protein</fullName>
    </submittedName>
</protein>
<evidence type="ECO:0000256" key="3">
    <source>
        <dbReference type="ARBA" id="ARBA00022448"/>
    </source>
</evidence>
<reference evidence="12 13" key="1">
    <citation type="submission" date="2019-10" db="EMBL/GenBank/DDBJ databases">
        <title>Taxonomy of Antarctic Massilia spp.: description of Massilia rubra sp. nov., Massilia aquatica sp. nov., Massilia mucilaginosa sp. nov., Massilia frigida sp. nov. isolated from streams, lakes and regoliths.</title>
        <authorList>
            <person name="Holochova P."/>
            <person name="Sedlacek I."/>
            <person name="Kralova S."/>
            <person name="Maslanova I."/>
            <person name="Busse H.-J."/>
            <person name="Stankova E."/>
            <person name="Vrbovska V."/>
            <person name="Kovarovic V."/>
            <person name="Bartak M."/>
            <person name="Svec P."/>
            <person name="Pantucek R."/>
        </authorList>
    </citation>
    <scope>NUCLEOTIDE SEQUENCE [LARGE SCALE GENOMIC DNA]</scope>
    <source>
        <strain evidence="12 13">CCM 8694</strain>
    </source>
</reference>
<dbReference type="Gene3D" id="3.30.1150.10">
    <property type="match status" value="1"/>
</dbReference>
<dbReference type="Pfam" id="PF03544">
    <property type="entry name" value="TonB_C"/>
    <property type="match status" value="1"/>
</dbReference>
<keyword evidence="3" id="KW-0813">Transport</keyword>
<evidence type="ECO:0000313" key="13">
    <source>
        <dbReference type="Proteomes" id="UP000610594"/>
    </source>
</evidence>
<evidence type="ECO:0000256" key="6">
    <source>
        <dbReference type="ARBA" id="ARBA00022692"/>
    </source>
</evidence>
<dbReference type="RefSeq" id="WP_167236862.1">
    <property type="nucleotide sequence ID" value="NZ_WHJF01000021.1"/>
</dbReference>
<evidence type="ECO:0000256" key="5">
    <source>
        <dbReference type="ARBA" id="ARBA00022519"/>
    </source>
</evidence>
<evidence type="ECO:0000256" key="9">
    <source>
        <dbReference type="ARBA" id="ARBA00023136"/>
    </source>
</evidence>
<evidence type="ECO:0000256" key="7">
    <source>
        <dbReference type="ARBA" id="ARBA00022927"/>
    </source>
</evidence>
<feature type="chain" id="PRO_5045774861" evidence="10">
    <location>
        <begin position="31"/>
        <end position="153"/>
    </location>
</feature>
<dbReference type="Proteomes" id="UP000610594">
    <property type="component" value="Unassembled WGS sequence"/>
</dbReference>
<dbReference type="InterPro" id="IPR006260">
    <property type="entry name" value="TonB/TolA_C"/>
</dbReference>
<feature type="domain" description="TonB C-terminal" evidence="11">
    <location>
        <begin position="63"/>
        <end position="153"/>
    </location>
</feature>
<keyword evidence="8" id="KW-1133">Transmembrane helix</keyword>
<evidence type="ECO:0000256" key="4">
    <source>
        <dbReference type="ARBA" id="ARBA00022475"/>
    </source>
</evidence>
<comment type="caution">
    <text evidence="12">The sequence shown here is derived from an EMBL/GenBank/DDBJ whole genome shotgun (WGS) entry which is preliminary data.</text>
</comment>
<sequence length="153" mass="16501">MNTTTSRFPTRLARPVLLAALLAWCAAAQGQEATGWEAEKAVAPASGKLPVWRVAPDQPQLPIVQNWSPFQHCAGPEYPKSSLRNNEEGVVKASFLIAETGQVIDARVMKSSGFAALDQAAIRALLKCWFGPATLQGVPVKVWIGTSYHFALS</sequence>
<evidence type="ECO:0000256" key="2">
    <source>
        <dbReference type="ARBA" id="ARBA00006555"/>
    </source>
</evidence>
<evidence type="ECO:0000256" key="1">
    <source>
        <dbReference type="ARBA" id="ARBA00004383"/>
    </source>
</evidence>
<evidence type="ECO:0000256" key="8">
    <source>
        <dbReference type="ARBA" id="ARBA00022989"/>
    </source>
</evidence>
<dbReference type="PROSITE" id="PS52015">
    <property type="entry name" value="TONB_CTD"/>
    <property type="match status" value="1"/>
</dbReference>
<keyword evidence="13" id="KW-1185">Reference proteome</keyword>
<keyword evidence="7" id="KW-0653">Protein transport</keyword>
<dbReference type="InterPro" id="IPR051045">
    <property type="entry name" value="TonB-dependent_transducer"/>
</dbReference>
<dbReference type="NCBIfam" id="TIGR01352">
    <property type="entry name" value="tonB_Cterm"/>
    <property type="match status" value="1"/>
</dbReference>
<gene>
    <name evidence="12" type="ORF">F1735_10365</name>
</gene>
<evidence type="ECO:0000313" key="12">
    <source>
        <dbReference type="EMBL" id="NHZ62703.1"/>
    </source>
</evidence>
<evidence type="ECO:0000259" key="11">
    <source>
        <dbReference type="PROSITE" id="PS52015"/>
    </source>
</evidence>
<dbReference type="PANTHER" id="PTHR33446">
    <property type="entry name" value="PROTEIN TONB-RELATED"/>
    <property type="match status" value="1"/>
</dbReference>